<feature type="domain" description="Peptidase A1" evidence="6">
    <location>
        <begin position="1"/>
        <end position="288"/>
    </location>
</feature>
<dbReference type="GO" id="GO:0004190">
    <property type="term" value="F:aspartic-type endopeptidase activity"/>
    <property type="evidence" value="ECO:0007669"/>
    <property type="project" value="UniProtKB-KW"/>
</dbReference>
<keyword evidence="5" id="KW-0865">Zymogen</keyword>
<dbReference type="GO" id="GO:0006508">
    <property type="term" value="P:proteolysis"/>
    <property type="evidence" value="ECO:0007669"/>
    <property type="project" value="UniProtKB-KW"/>
</dbReference>
<keyword evidence="8" id="KW-1185">Reference proteome</keyword>
<organism evidence="7 8">
    <name type="scientific">Lolium multiflorum</name>
    <name type="common">Italian ryegrass</name>
    <name type="synonym">Lolium perenne subsp. multiflorum</name>
    <dbReference type="NCBI Taxonomy" id="4521"/>
    <lineage>
        <taxon>Eukaryota</taxon>
        <taxon>Viridiplantae</taxon>
        <taxon>Streptophyta</taxon>
        <taxon>Embryophyta</taxon>
        <taxon>Tracheophyta</taxon>
        <taxon>Spermatophyta</taxon>
        <taxon>Magnoliopsida</taxon>
        <taxon>Liliopsida</taxon>
        <taxon>Poales</taxon>
        <taxon>Poaceae</taxon>
        <taxon>BOP clade</taxon>
        <taxon>Pooideae</taxon>
        <taxon>Poodae</taxon>
        <taxon>Poeae</taxon>
        <taxon>Poeae Chloroplast Group 2 (Poeae type)</taxon>
        <taxon>Loliodinae</taxon>
        <taxon>Loliinae</taxon>
        <taxon>Lolium</taxon>
    </lineage>
</organism>
<dbReference type="InterPro" id="IPR021109">
    <property type="entry name" value="Peptidase_aspartic_dom_sf"/>
</dbReference>
<gene>
    <name evidence="7" type="ORF">QYE76_054374</name>
</gene>
<dbReference type="PANTHER" id="PTHR47966:SF4">
    <property type="entry name" value="OS01G0663400 PROTEIN"/>
    <property type="match status" value="1"/>
</dbReference>
<accession>A0AAD8SYI8</accession>
<sequence length="288" mass="30980">MHEGGQHWMEACRWGRVAATLGARSKEAAATATLLAGITPELEEDGRPEVVLEDGIAGGGNRLEWRPSSGVLLRGSLSSCSSGLQRRVAAMGAMGFHRNWAAPSHGKRVSIHYRTGAIAGYISQDNVQVGGLVVKNQDFIEASLEQSITFMLEKIDGIVGLGFKEMSSAGAEPVWYNMVSQGLVGSPVFSFWLNRHAGKVKGGEIVFGGVDPNHYKGRHTYVPVTKNGYWQYIVKIGEGDATKCTSGFSAMDVPPTGGPLWILGDIFMEAYHTVFDYGNLKIGFAEAA</sequence>
<dbReference type="PROSITE" id="PS51767">
    <property type="entry name" value="PEPTIDASE_A1"/>
    <property type="match status" value="1"/>
</dbReference>
<evidence type="ECO:0000259" key="6">
    <source>
        <dbReference type="PROSITE" id="PS51767"/>
    </source>
</evidence>
<dbReference type="FunFam" id="2.40.70.10:FF:000115">
    <property type="entry name" value="Lysosomal aspartic protease"/>
    <property type="match status" value="1"/>
</dbReference>
<name>A0AAD8SYI8_LOLMU</name>
<evidence type="ECO:0000256" key="1">
    <source>
        <dbReference type="ARBA" id="ARBA00007447"/>
    </source>
</evidence>
<dbReference type="Proteomes" id="UP001231189">
    <property type="component" value="Unassembled WGS sequence"/>
</dbReference>
<dbReference type="InterPro" id="IPR001461">
    <property type="entry name" value="Aspartic_peptidase_A1"/>
</dbReference>
<dbReference type="PANTHER" id="PTHR47966">
    <property type="entry name" value="BETA-SITE APP-CLEAVING ENZYME, ISOFORM A-RELATED"/>
    <property type="match status" value="1"/>
</dbReference>
<comment type="caution">
    <text evidence="7">The sequence shown here is derived from an EMBL/GenBank/DDBJ whole genome shotgun (WGS) entry which is preliminary data.</text>
</comment>
<evidence type="ECO:0000256" key="5">
    <source>
        <dbReference type="ARBA" id="ARBA00023145"/>
    </source>
</evidence>
<evidence type="ECO:0000313" key="8">
    <source>
        <dbReference type="Proteomes" id="UP001231189"/>
    </source>
</evidence>
<evidence type="ECO:0000256" key="4">
    <source>
        <dbReference type="ARBA" id="ARBA00022801"/>
    </source>
</evidence>
<evidence type="ECO:0000313" key="7">
    <source>
        <dbReference type="EMBL" id="KAK1666215.1"/>
    </source>
</evidence>
<reference evidence="7" key="1">
    <citation type="submission" date="2023-07" db="EMBL/GenBank/DDBJ databases">
        <title>A chromosome-level genome assembly of Lolium multiflorum.</title>
        <authorList>
            <person name="Chen Y."/>
            <person name="Copetti D."/>
            <person name="Kolliker R."/>
            <person name="Studer B."/>
        </authorList>
    </citation>
    <scope>NUCLEOTIDE SEQUENCE</scope>
    <source>
        <strain evidence="7">02402/16</strain>
        <tissue evidence="7">Leaf</tissue>
    </source>
</reference>
<keyword evidence="4" id="KW-0378">Hydrolase</keyword>
<keyword evidence="2" id="KW-0645">Protease</keyword>
<dbReference type="AlphaFoldDB" id="A0AAD8SYI8"/>
<proteinExistence type="inferred from homology"/>
<dbReference type="Gene3D" id="2.40.70.10">
    <property type="entry name" value="Acid Proteases"/>
    <property type="match status" value="3"/>
</dbReference>
<dbReference type="InterPro" id="IPR033121">
    <property type="entry name" value="PEPTIDASE_A1"/>
</dbReference>
<dbReference type="Pfam" id="PF00026">
    <property type="entry name" value="Asp"/>
    <property type="match status" value="1"/>
</dbReference>
<evidence type="ECO:0000256" key="2">
    <source>
        <dbReference type="ARBA" id="ARBA00022670"/>
    </source>
</evidence>
<keyword evidence="3" id="KW-0064">Aspartyl protease</keyword>
<comment type="similarity">
    <text evidence="1">Belongs to the peptidase A1 family.</text>
</comment>
<dbReference type="EMBL" id="JAUUTY010000003">
    <property type="protein sequence ID" value="KAK1666215.1"/>
    <property type="molecule type" value="Genomic_DNA"/>
</dbReference>
<protein>
    <recommendedName>
        <fullName evidence="6">Peptidase A1 domain-containing protein</fullName>
    </recommendedName>
</protein>
<evidence type="ECO:0000256" key="3">
    <source>
        <dbReference type="ARBA" id="ARBA00022750"/>
    </source>
</evidence>
<dbReference type="SUPFAM" id="SSF50630">
    <property type="entry name" value="Acid proteases"/>
    <property type="match status" value="1"/>
</dbReference>